<comment type="caution">
    <text evidence="1">The sequence shown here is derived from an EMBL/GenBank/DDBJ whole genome shotgun (WGS) entry which is preliminary data.</text>
</comment>
<reference evidence="1" key="1">
    <citation type="submission" date="2022-05" db="EMBL/GenBank/DDBJ databases">
        <title>Chromosome-level genome of Chaenocephalus aceratus.</title>
        <authorList>
            <person name="Park H."/>
        </authorList>
    </citation>
    <scope>NUCLEOTIDE SEQUENCE</scope>
    <source>
        <strain evidence="1">KU_202001</strain>
    </source>
</reference>
<proteinExistence type="predicted"/>
<protein>
    <submittedName>
        <fullName evidence="1">Uncharacterized protein</fullName>
    </submittedName>
</protein>
<feature type="non-terminal residue" evidence="1">
    <location>
        <position position="1"/>
    </location>
</feature>
<name>A0ACB9XG84_CHAAC</name>
<dbReference type="EMBL" id="CM043790">
    <property type="protein sequence ID" value="KAI4826020.1"/>
    <property type="molecule type" value="Genomic_DNA"/>
</dbReference>
<dbReference type="Proteomes" id="UP001057452">
    <property type="component" value="Chromosome 6"/>
</dbReference>
<sequence>GLSVNLPNHSKCFYSDEEVTGENDCNWTERSPATSPITTHTMKCLLMDKCTLSLRSLQHPTSYSSY</sequence>
<evidence type="ECO:0000313" key="2">
    <source>
        <dbReference type="Proteomes" id="UP001057452"/>
    </source>
</evidence>
<gene>
    <name evidence="1" type="ORF">KUCAC02_021678</name>
</gene>
<accession>A0ACB9XG84</accession>
<feature type="non-terminal residue" evidence="1">
    <location>
        <position position="66"/>
    </location>
</feature>
<keyword evidence="2" id="KW-1185">Reference proteome</keyword>
<evidence type="ECO:0000313" key="1">
    <source>
        <dbReference type="EMBL" id="KAI4826020.1"/>
    </source>
</evidence>
<organism evidence="1 2">
    <name type="scientific">Chaenocephalus aceratus</name>
    <name type="common">Blackfin icefish</name>
    <name type="synonym">Chaenichthys aceratus</name>
    <dbReference type="NCBI Taxonomy" id="36190"/>
    <lineage>
        <taxon>Eukaryota</taxon>
        <taxon>Metazoa</taxon>
        <taxon>Chordata</taxon>
        <taxon>Craniata</taxon>
        <taxon>Vertebrata</taxon>
        <taxon>Euteleostomi</taxon>
        <taxon>Actinopterygii</taxon>
        <taxon>Neopterygii</taxon>
        <taxon>Teleostei</taxon>
        <taxon>Neoteleostei</taxon>
        <taxon>Acanthomorphata</taxon>
        <taxon>Eupercaria</taxon>
        <taxon>Perciformes</taxon>
        <taxon>Notothenioidei</taxon>
        <taxon>Channichthyidae</taxon>
        <taxon>Chaenocephalus</taxon>
    </lineage>
</organism>